<keyword evidence="4" id="KW-1003">Cell membrane</keyword>
<dbReference type="PANTHER" id="PTHR36838:SF4">
    <property type="entry name" value="AUXIN EFFLUX CARRIER FAMILY PROTEIN"/>
    <property type="match status" value="1"/>
</dbReference>
<evidence type="ECO:0000256" key="4">
    <source>
        <dbReference type="ARBA" id="ARBA00022475"/>
    </source>
</evidence>
<feature type="transmembrane region" description="Helical" evidence="8">
    <location>
        <begin position="125"/>
        <end position="150"/>
    </location>
</feature>
<evidence type="ECO:0000256" key="5">
    <source>
        <dbReference type="ARBA" id="ARBA00022692"/>
    </source>
</evidence>
<feature type="transmembrane region" description="Helical" evidence="8">
    <location>
        <begin position="62"/>
        <end position="82"/>
    </location>
</feature>
<dbReference type="AlphaFoldDB" id="U2ESI8"/>
<protein>
    <submittedName>
        <fullName evidence="9">Auxin Efflux Carrier protein</fullName>
    </submittedName>
</protein>
<evidence type="ECO:0000256" key="1">
    <source>
        <dbReference type="ARBA" id="ARBA00004651"/>
    </source>
</evidence>
<keyword evidence="7 8" id="KW-0472">Membrane</keyword>
<dbReference type="GO" id="GO:0005886">
    <property type="term" value="C:plasma membrane"/>
    <property type="evidence" value="ECO:0007669"/>
    <property type="project" value="UniProtKB-SubCell"/>
</dbReference>
<evidence type="ECO:0000256" key="8">
    <source>
        <dbReference type="SAM" id="Phobius"/>
    </source>
</evidence>
<dbReference type="InterPro" id="IPR038770">
    <property type="entry name" value="Na+/solute_symporter_sf"/>
</dbReference>
<evidence type="ECO:0000256" key="6">
    <source>
        <dbReference type="ARBA" id="ARBA00022989"/>
    </source>
</evidence>
<keyword evidence="5 8" id="KW-0812">Transmembrane</keyword>
<accession>U2ESI8</accession>
<dbReference type="PANTHER" id="PTHR36838">
    <property type="entry name" value="AUXIN EFFLUX CARRIER FAMILY PROTEIN"/>
    <property type="match status" value="1"/>
</dbReference>
<dbReference type="EMBL" id="AFNV02000001">
    <property type="protein sequence ID" value="ERJ20665.1"/>
    <property type="molecule type" value="Genomic_DNA"/>
</dbReference>
<reference evidence="9 10" key="2">
    <citation type="journal article" date="2013" name="PLoS ONE">
        <title>INDIGO - INtegrated Data Warehouse of MIcrobial GenOmes with Examples from the Red Sea Extremophiles.</title>
        <authorList>
            <person name="Alam I."/>
            <person name="Antunes A."/>
            <person name="Kamau A.A."/>
            <person name="Ba Alawi W."/>
            <person name="Kalkatawi M."/>
            <person name="Stingl U."/>
            <person name="Bajic V.B."/>
        </authorList>
    </citation>
    <scope>NUCLEOTIDE SEQUENCE [LARGE SCALE GENOMIC DNA]</scope>
    <source>
        <strain evidence="9 10">E1L3A</strain>
    </source>
</reference>
<reference evidence="9 10" key="1">
    <citation type="journal article" date="2011" name="J. Bacteriol.">
        <title>Genome sequence of Salinisphaera shabanensis, a gammaproteobacterium from the harsh, variable environment of the brine-seawater interface of the Shaban Deep in the Red Sea.</title>
        <authorList>
            <person name="Antunes A."/>
            <person name="Alam I."/>
            <person name="Bajic V.B."/>
            <person name="Stingl U."/>
        </authorList>
    </citation>
    <scope>NUCLEOTIDE SEQUENCE [LARGE SCALE GENOMIC DNA]</scope>
    <source>
        <strain evidence="9 10">E1L3A</strain>
    </source>
</reference>
<keyword evidence="10" id="KW-1185">Reference proteome</keyword>
<dbReference type="OrthoDB" id="9805563at2"/>
<dbReference type="InterPro" id="IPR004776">
    <property type="entry name" value="Mem_transp_PIN-like"/>
</dbReference>
<comment type="similarity">
    <text evidence="2">Belongs to the auxin efflux carrier (TC 2.A.69) family.</text>
</comment>
<dbReference type="Proteomes" id="UP000006242">
    <property type="component" value="Unassembled WGS sequence"/>
</dbReference>
<evidence type="ECO:0000256" key="3">
    <source>
        <dbReference type="ARBA" id="ARBA00022448"/>
    </source>
</evidence>
<proteinExistence type="inferred from homology"/>
<feature type="transmembrane region" description="Helical" evidence="8">
    <location>
        <begin position="38"/>
        <end position="55"/>
    </location>
</feature>
<name>U2ESI8_9GAMM</name>
<feature type="transmembrane region" description="Helical" evidence="8">
    <location>
        <begin position="162"/>
        <end position="184"/>
    </location>
</feature>
<dbReference type="eggNOG" id="COG0679">
    <property type="taxonomic scope" value="Bacteria"/>
</dbReference>
<feature type="transmembrane region" description="Helical" evidence="8">
    <location>
        <begin position="223"/>
        <end position="242"/>
    </location>
</feature>
<comment type="subcellular location">
    <subcellularLocation>
        <location evidence="1">Cell membrane</location>
        <topology evidence="1">Multi-pass membrane protein</topology>
    </subcellularLocation>
</comment>
<evidence type="ECO:0000313" key="10">
    <source>
        <dbReference type="Proteomes" id="UP000006242"/>
    </source>
</evidence>
<feature type="transmembrane region" description="Helical" evidence="8">
    <location>
        <begin position="190"/>
        <end position="211"/>
    </location>
</feature>
<dbReference type="RefSeq" id="WP_006913419.1">
    <property type="nucleotide sequence ID" value="NZ_AFNV02000001.1"/>
</dbReference>
<dbReference type="Gene3D" id="1.20.1530.20">
    <property type="match status" value="1"/>
</dbReference>
<gene>
    <name evidence="9" type="ORF">SSPSH_000002</name>
</gene>
<keyword evidence="3" id="KW-0813">Transport</keyword>
<sequence>MLAIQNALGPLFALILFGAVLGRINYPGGDFWPRAERFVYYVFFPALLVHTLATADVADVPLVRLAVVCLGATVAVAIGLWLTRYLFASDDAAFTSVFQGALRFNTYVSIAGAGALHGQAGVATAAVVIALLVPTVNLLSVACFIGVGALGRTSLARSLFELLRNPLILACIVGITLNGTGIGLPGWSDPILALIGRPALPLGLIAVGVALRPWHLFRGGRALWLTSLVKLAVVPAIAMVLALVCGLDAVSRDVTLLFTGVSTATSSYILARQLGGDAELMAALITVQTALAMLTLPLWLVLIG</sequence>
<evidence type="ECO:0000256" key="7">
    <source>
        <dbReference type="ARBA" id="ARBA00023136"/>
    </source>
</evidence>
<feature type="transmembrane region" description="Helical" evidence="8">
    <location>
        <begin position="283"/>
        <end position="303"/>
    </location>
</feature>
<dbReference type="GO" id="GO:0055085">
    <property type="term" value="P:transmembrane transport"/>
    <property type="evidence" value="ECO:0007669"/>
    <property type="project" value="InterPro"/>
</dbReference>
<dbReference type="STRING" id="1033802.SSPSH_000002"/>
<comment type="caution">
    <text evidence="9">The sequence shown here is derived from an EMBL/GenBank/DDBJ whole genome shotgun (WGS) entry which is preliminary data.</text>
</comment>
<evidence type="ECO:0000313" key="9">
    <source>
        <dbReference type="EMBL" id="ERJ20665.1"/>
    </source>
</evidence>
<dbReference type="Pfam" id="PF03547">
    <property type="entry name" value="Mem_trans"/>
    <property type="match status" value="1"/>
</dbReference>
<organism evidence="9 10">
    <name type="scientific">Salinisphaera shabanensis E1L3A</name>
    <dbReference type="NCBI Taxonomy" id="1033802"/>
    <lineage>
        <taxon>Bacteria</taxon>
        <taxon>Pseudomonadati</taxon>
        <taxon>Pseudomonadota</taxon>
        <taxon>Gammaproteobacteria</taxon>
        <taxon>Salinisphaerales</taxon>
        <taxon>Salinisphaeraceae</taxon>
        <taxon>Salinisphaera</taxon>
    </lineage>
</organism>
<evidence type="ECO:0000256" key="2">
    <source>
        <dbReference type="ARBA" id="ARBA00010145"/>
    </source>
</evidence>
<keyword evidence="6 8" id="KW-1133">Transmembrane helix</keyword>